<dbReference type="PANTHER" id="PTHR35007:SF1">
    <property type="entry name" value="PILUS ASSEMBLY PROTEIN"/>
    <property type="match status" value="1"/>
</dbReference>
<dbReference type="AlphaFoldDB" id="A0A2W5Z4L9"/>
<feature type="transmembrane region" description="Helical" evidence="1">
    <location>
        <begin position="281"/>
        <end position="303"/>
    </location>
</feature>
<gene>
    <name evidence="2" type="ORF">DLM65_08855</name>
</gene>
<protein>
    <submittedName>
        <fullName evidence="2">Secretion system protein</fullName>
    </submittedName>
</protein>
<evidence type="ECO:0000313" key="2">
    <source>
        <dbReference type="EMBL" id="PZR80190.1"/>
    </source>
</evidence>
<keyword evidence="1" id="KW-0472">Membrane</keyword>
<keyword evidence="1" id="KW-0812">Transmembrane</keyword>
<dbReference type="PANTHER" id="PTHR35007">
    <property type="entry name" value="INTEGRAL MEMBRANE PROTEIN-RELATED"/>
    <property type="match status" value="1"/>
</dbReference>
<feature type="transmembrane region" description="Helical" evidence="1">
    <location>
        <begin position="131"/>
        <end position="151"/>
    </location>
</feature>
<dbReference type="Proteomes" id="UP000248724">
    <property type="component" value="Unassembled WGS sequence"/>
</dbReference>
<reference evidence="2 3" key="1">
    <citation type="journal article" date="2017" name="Nature">
        <title>Atmospheric trace gases support primary production in Antarctic desert surface soil.</title>
        <authorList>
            <person name="Ji M."/>
            <person name="Greening C."/>
            <person name="Vanwonterghem I."/>
            <person name="Carere C.R."/>
            <person name="Bay S.K."/>
            <person name="Steen J.A."/>
            <person name="Montgomery K."/>
            <person name="Lines T."/>
            <person name="Beardall J."/>
            <person name="van Dorst J."/>
            <person name="Snape I."/>
            <person name="Stott M.B."/>
            <person name="Hugenholtz P."/>
            <person name="Ferrari B.C."/>
        </authorList>
    </citation>
    <scope>NUCLEOTIDE SEQUENCE [LARGE SCALE GENOMIC DNA]</scope>
    <source>
        <strain evidence="2">RRmetagenome_bin12</strain>
    </source>
</reference>
<name>A0A2W5Z4L9_9BACT</name>
<dbReference type="EMBL" id="QHBU01000166">
    <property type="protein sequence ID" value="PZR80190.1"/>
    <property type="molecule type" value="Genomic_DNA"/>
</dbReference>
<organism evidence="2 3">
    <name type="scientific">Candidatus Aeolococcus gillhamiae</name>
    <dbReference type="NCBI Taxonomy" id="3127015"/>
    <lineage>
        <taxon>Bacteria</taxon>
        <taxon>Bacillati</taxon>
        <taxon>Candidatus Dormiibacterota</taxon>
        <taxon>Candidatus Dormibacteria</taxon>
        <taxon>Candidatus Aeolococcales</taxon>
        <taxon>Candidatus Aeolococcaceae</taxon>
        <taxon>Candidatus Aeolococcus</taxon>
    </lineage>
</organism>
<comment type="caution">
    <text evidence="2">The sequence shown here is derived from an EMBL/GenBank/DDBJ whole genome shotgun (WGS) entry which is preliminary data.</text>
</comment>
<proteinExistence type="predicted"/>
<sequence>MIEVLLLGATAGCGLWCMVLGLFPARQSLAQGLARLQLVPIRPPIIVAATARPGALSRAGSPLAQLLLRRSGPGTWRWLSPHWLQANLTVVGRTMERHLAEKVGTALLGLLFPPVVAGLLALAGVALPVAIPLWVALVFGVGGFVLPDYAVRSQAALRRREFRGDLAAFVQVTALSLTAANGLETAIGHGANAGSSWGFGQIRSALTQVTFTEETPWTALARLGAELGIDELEELAARVSLAGRDAAQIQASLATYAQTLRARRLAEVEADEKTATEKMTAAGVMLLIGFTLFLVLPGFSLLFSSH</sequence>
<accession>A0A2W5Z4L9</accession>
<evidence type="ECO:0000256" key="1">
    <source>
        <dbReference type="SAM" id="Phobius"/>
    </source>
</evidence>
<feature type="transmembrane region" description="Helical" evidence="1">
    <location>
        <begin position="103"/>
        <end position="125"/>
    </location>
</feature>
<feature type="transmembrane region" description="Helical" evidence="1">
    <location>
        <begin position="6"/>
        <end position="25"/>
    </location>
</feature>
<keyword evidence="1" id="KW-1133">Transmembrane helix</keyword>
<evidence type="ECO:0000313" key="3">
    <source>
        <dbReference type="Proteomes" id="UP000248724"/>
    </source>
</evidence>